<organism evidence="4 5">
    <name type="scientific">Terriglobus roseus (strain DSM 18391 / NRRL B-41598 / KBS 63)</name>
    <dbReference type="NCBI Taxonomy" id="926566"/>
    <lineage>
        <taxon>Bacteria</taxon>
        <taxon>Pseudomonadati</taxon>
        <taxon>Acidobacteriota</taxon>
        <taxon>Terriglobia</taxon>
        <taxon>Terriglobales</taxon>
        <taxon>Acidobacteriaceae</taxon>
        <taxon>Terriglobus</taxon>
    </lineage>
</organism>
<dbReference type="OrthoDB" id="9796032at2"/>
<keyword evidence="5" id="KW-1185">Reference proteome</keyword>
<dbReference type="eggNOG" id="COG1896">
    <property type="taxonomic scope" value="Bacteria"/>
</dbReference>
<dbReference type="Gene3D" id="1.10.3210.10">
    <property type="entry name" value="Hypothetical protein af1432"/>
    <property type="match status" value="1"/>
</dbReference>
<evidence type="ECO:0000313" key="5">
    <source>
        <dbReference type="Proteomes" id="UP000006056"/>
    </source>
</evidence>
<dbReference type="HOGENOM" id="CLU_039453_5_1_0"/>
<keyword evidence="2" id="KW-0378">Hydrolase</keyword>
<proteinExistence type="predicted"/>
<dbReference type="PANTHER" id="PTHR11845">
    <property type="entry name" value="5'-DEOXYNUCLEOTIDASE HDDC2"/>
    <property type="match status" value="1"/>
</dbReference>
<dbReference type="InterPro" id="IPR039356">
    <property type="entry name" value="YfbR/HDDC2"/>
</dbReference>
<accession>I3ZF82</accession>
<dbReference type="InterPro" id="IPR006674">
    <property type="entry name" value="HD_domain"/>
</dbReference>
<keyword evidence="1" id="KW-0479">Metal-binding</keyword>
<evidence type="ECO:0000256" key="1">
    <source>
        <dbReference type="ARBA" id="ARBA00022723"/>
    </source>
</evidence>
<evidence type="ECO:0000256" key="2">
    <source>
        <dbReference type="ARBA" id="ARBA00022801"/>
    </source>
</evidence>
<gene>
    <name evidence="4" type="ordered locus">Terro_1594</name>
</gene>
<dbReference type="STRING" id="926566.Terro_1594"/>
<dbReference type="GO" id="GO:0005737">
    <property type="term" value="C:cytoplasm"/>
    <property type="evidence" value="ECO:0007669"/>
    <property type="project" value="TreeGrafter"/>
</dbReference>
<protein>
    <recommendedName>
        <fullName evidence="3">HD domain-containing protein</fullName>
    </recommendedName>
</protein>
<dbReference type="Pfam" id="PF13023">
    <property type="entry name" value="HD_3"/>
    <property type="match status" value="1"/>
</dbReference>
<dbReference type="GO" id="GO:0002953">
    <property type="term" value="F:5'-deoxynucleotidase activity"/>
    <property type="evidence" value="ECO:0007669"/>
    <property type="project" value="InterPro"/>
</dbReference>
<dbReference type="AlphaFoldDB" id="I3ZF82"/>
<dbReference type="PANTHER" id="PTHR11845:SF13">
    <property type="entry name" value="5'-DEOXYNUCLEOTIDASE HDDC2"/>
    <property type="match status" value="1"/>
</dbReference>
<feature type="domain" description="HD" evidence="3">
    <location>
        <begin position="11"/>
        <end position="174"/>
    </location>
</feature>
<evidence type="ECO:0000259" key="3">
    <source>
        <dbReference type="Pfam" id="PF13023"/>
    </source>
</evidence>
<evidence type="ECO:0000313" key="4">
    <source>
        <dbReference type="EMBL" id="AFL87900.1"/>
    </source>
</evidence>
<sequence>MQQVIGFILEIEKLKGVTRKVKPLGLDRYENSAEHSWQLALMAWSLQPYAPQPVAMDRVLRMLLVHDIGEIDTGDTMVFVQGGWAERKQDELQAVRRIFGLLPAELAEEMLAFWQEFEEGTTPEARYANAIDRAMPALLNLNNGGQSWKENGISYERVAGRIRGQIEDGCPALWQYLEPKLAAAKDAGFFGA</sequence>
<dbReference type="EMBL" id="CP003379">
    <property type="protein sequence ID" value="AFL87900.1"/>
    <property type="molecule type" value="Genomic_DNA"/>
</dbReference>
<dbReference type="GO" id="GO:0046872">
    <property type="term" value="F:metal ion binding"/>
    <property type="evidence" value="ECO:0007669"/>
    <property type="project" value="UniProtKB-KW"/>
</dbReference>
<dbReference type="KEGG" id="trs:Terro_1594"/>
<dbReference type="Proteomes" id="UP000006056">
    <property type="component" value="Chromosome"/>
</dbReference>
<dbReference type="SUPFAM" id="SSF109604">
    <property type="entry name" value="HD-domain/PDEase-like"/>
    <property type="match status" value="1"/>
</dbReference>
<dbReference type="RefSeq" id="WP_014785469.1">
    <property type="nucleotide sequence ID" value="NC_018014.1"/>
</dbReference>
<dbReference type="PATRIC" id="fig|926566.3.peg.1577"/>
<reference evidence="4 5" key="1">
    <citation type="submission" date="2012-06" db="EMBL/GenBank/DDBJ databases">
        <title>Complete genome of Terriglobus roseus DSM 18391.</title>
        <authorList>
            <consortium name="US DOE Joint Genome Institute (JGI-PGF)"/>
            <person name="Lucas S."/>
            <person name="Copeland A."/>
            <person name="Lapidus A."/>
            <person name="Glavina del Rio T."/>
            <person name="Dalin E."/>
            <person name="Tice H."/>
            <person name="Bruce D."/>
            <person name="Goodwin L."/>
            <person name="Pitluck S."/>
            <person name="Peters L."/>
            <person name="Mikhailova N."/>
            <person name="Munk A.C.C."/>
            <person name="Kyrpides N."/>
            <person name="Mavromatis K."/>
            <person name="Ivanova N."/>
            <person name="Brettin T."/>
            <person name="Detter J.C."/>
            <person name="Han C."/>
            <person name="Larimer F."/>
            <person name="Land M."/>
            <person name="Hauser L."/>
            <person name="Markowitz V."/>
            <person name="Cheng J.-F."/>
            <person name="Hugenholtz P."/>
            <person name="Woyke T."/>
            <person name="Wu D."/>
            <person name="Brambilla E."/>
            <person name="Klenk H.-P."/>
            <person name="Eisen J.A."/>
        </authorList>
    </citation>
    <scope>NUCLEOTIDE SEQUENCE [LARGE SCALE GENOMIC DNA]</scope>
    <source>
        <strain evidence="5">DSM 18391 / NRRL B-41598 / KBS 63</strain>
    </source>
</reference>
<name>I3ZF82_TERRK</name>